<accession>A0A444BB59</accession>
<dbReference type="EMBL" id="PIPF01000001">
    <property type="protein sequence ID" value="RWU85675.1"/>
    <property type="molecule type" value="Genomic_DNA"/>
</dbReference>
<evidence type="ECO:0000313" key="4">
    <source>
        <dbReference type="Proteomes" id="UP000288711"/>
    </source>
</evidence>
<name>A0A444BB59_9MICO</name>
<dbReference type="OrthoDB" id="9787070at2"/>
<dbReference type="HAMAP" id="MF_01940">
    <property type="entry name" value="RNA_CPDase"/>
    <property type="match status" value="1"/>
</dbReference>
<keyword evidence="1 2" id="KW-0378">Hydrolase</keyword>
<protein>
    <recommendedName>
        <fullName evidence="2">RNA 2',3'-cyclic phosphodiesterase</fullName>
        <shortName evidence="2">RNA 2',3'-CPDase</shortName>
        <ecNumber evidence="2">3.1.4.58</ecNumber>
    </recommendedName>
</protein>
<dbReference type="Gene3D" id="3.90.1140.10">
    <property type="entry name" value="Cyclic phosphodiesterase"/>
    <property type="match status" value="1"/>
</dbReference>
<feature type="active site" description="Proton donor" evidence="2">
    <location>
        <position position="61"/>
    </location>
</feature>
<dbReference type="NCBIfam" id="TIGR02258">
    <property type="entry name" value="2_5_ligase"/>
    <property type="match status" value="1"/>
</dbReference>
<sequence>MPRTLPALVTACGPTVRDDGGVRVFAAIVPSEPARAHLEAFLVPRRAGEPVLRWTPPHLWHVTLAFMAEVPGDGLDDVVHAITREATASPPLHLRLVGAGFFPDTHEARVAWLGLGADAPGALDDLTDLALRTRRACSAAGAPTAGGPYTPHLTLARSRHPVDATPWLATLGDYVGPAWCAHEVTVFVSREQRGGRPHYVAEHSCPLGGGNSVPP</sequence>
<dbReference type="EC" id="3.1.4.58" evidence="2"/>
<dbReference type="Proteomes" id="UP000288711">
    <property type="component" value="Unassembled WGS sequence"/>
</dbReference>
<dbReference type="InterPro" id="IPR004175">
    <property type="entry name" value="RNA_CPDase"/>
</dbReference>
<dbReference type="PANTHER" id="PTHR35561">
    <property type="entry name" value="RNA 2',3'-CYCLIC PHOSPHODIESTERASE"/>
    <property type="match status" value="1"/>
</dbReference>
<dbReference type="SUPFAM" id="SSF55144">
    <property type="entry name" value="LigT-like"/>
    <property type="match status" value="1"/>
</dbReference>
<organism evidence="3 4">
    <name type="scientific">Janibacter hoylei PVAS-1</name>
    <dbReference type="NCBI Taxonomy" id="1210046"/>
    <lineage>
        <taxon>Bacteria</taxon>
        <taxon>Bacillati</taxon>
        <taxon>Actinomycetota</taxon>
        <taxon>Actinomycetes</taxon>
        <taxon>Micrococcales</taxon>
        <taxon>Intrasporangiaceae</taxon>
        <taxon>Janibacter</taxon>
    </lineage>
</organism>
<feature type="active site" description="Proton acceptor" evidence="2">
    <location>
        <position position="152"/>
    </location>
</feature>
<comment type="caution">
    <text evidence="3">The sequence shown here is derived from an EMBL/GenBank/DDBJ whole genome shotgun (WGS) entry which is preliminary data.</text>
</comment>
<comment type="function">
    <text evidence="2">Hydrolyzes RNA 2',3'-cyclic phosphodiester to an RNA 2'-phosphomonoester.</text>
</comment>
<feature type="short sequence motif" description="HXTX 1" evidence="2">
    <location>
        <begin position="61"/>
        <end position="64"/>
    </location>
</feature>
<gene>
    <name evidence="3" type="ORF">CWN80_01485</name>
</gene>
<evidence type="ECO:0000256" key="1">
    <source>
        <dbReference type="ARBA" id="ARBA00022801"/>
    </source>
</evidence>
<keyword evidence="4" id="KW-1185">Reference proteome</keyword>
<dbReference type="PANTHER" id="PTHR35561:SF1">
    <property type="entry name" value="RNA 2',3'-CYCLIC PHOSPHODIESTERASE"/>
    <property type="match status" value="1"/>
</dbReference>
<reference evidence="3 4" key="1">
    <citation type="journal article" date="2009" name="Int. J. Syst. Evol. Microbiol.">
        <title>Janibacter hoylei sp. nov., Bacillus isronensis sp. nov. and Bacillus aryabhattai sp. nov., isolated from cryotubes used for collecting air from the upper atmosphere.</title>
        <authorList>
            <person name="Shivaji S."/>
            <person name="Chaturvedi P."/>
            <person name="Begum Z."/>
            <person name="Pindi P.K."/>
            <person name="Manorama R."/>
            <person name="Padmanaban D.A."/>
            <person name="Shouche Y.S."/>
            <person name="Pawar S."/>
            <person name="Vaishampayan P."/>
            <person name="Dutt C.B."/>
            <person name="Datta G.N."/>
            <person name="Manchanda R.K."/>
            <person name="Rao U.R."/>
            <person name="Bhargava P.M."/>
            <person name="Narlikar J.V."/>
        </authorList>
    </citation>
    <scope>NUCLEOTIDE SEQUENCE [LARGE SCALE GENOMIC DNA]</scope>
    <source>
        <strain evidence="3 4">PVAS-1</strain>
    </source>
</reference>
<comment type="catalytic activity">
    <reaction evidence="2">
        <text>a 3'-end 2',3'-cyclophospho-ribonucleotide-RNA + H2O = a 3'-end 2'-phospho-ribonucleotide-RNA + H(+)</text>
        <dbReference type="Rhea" id="RHEA:11828"/>
        <dbReference type="Rhea" id="RHEA-COMP:10464"/>
        <dbReference type="Rhea" id="RHEA-COMP:17353"/>
        <dbReference type="ChEBI" id="CHEBI:15377"/>
        <dbReference type="ChEBI" id="CHEBI:15378"/>
        <dbReference type="ChEBI" id="CHEBI:83064"/>
        <dbReference type="ChEBI" id="CHEBI:173113"/>
        <dbReference type="EC" id="3.1.4.58"/>
    </reaction>
</comment>
<evidence type="ECO:0000313" key="3">
    <source>
        <dbReference type="EMBL" id="RWU85675.1"/>
    </source>
</evidence>
<dbReference type="GO" id="GO:0008664">
    <property type="term" value="F:RNA 2',3'-cyclic 3'-phosphodiesterase activity"/>
    <property type="evidence" value="ECO:0007669"/>
    <property type="project" value="UniProtKB-EC"/>
</dbReference>
<comment type="similarity">
    <text evidence="2">Belongs to the 2H phosphoesterase superfamily. ThpR family.</text>
</comment>
<dbReference type="AlphaFoldDB" id="A0A444BB59"/>
<dbReference type="Pfam" id="PF13563">
    <property type="entry name" value="2_5_RNA_ligase2"/>
    <property type="match status" value="1"/>
</dbReference>
<evidence type="ECO:0000256" key="2">
    <source>
        <dbReference type="HAMAP-Rule" id="MF_01940"/>
    </source>
</evidence>
<dbReference type="GO" id="GO:0004113">
    <property type="term" value="F:2',3'-cyclic-nucleotide 3'-phosphodiesterase activity"/>
    <property type="evidence" value="ECO:0007669"/>
    <property type="project" value="InterPro"/>
</dbReference>
<feature type="short sequence motif" description="HXTX 2" evidence="2">
    <location>
        <begin position="152"/>
        <end position="155"/>
    </location>
</feature>
<dbReference type="InterPro" id="IPR009097">
    <property type="entry name" value="Cyclic_Pdiesterase"/>
</dbReference>
<proteinExistence type="inferred from homology"/>